<proteinExistence type="predicted"/>
<gene>
    <name evidence="1" type="ORF">DU508_03115</name>
</gene>
<protein>
    <submittedName>
        <fullName evidence="1">Uncharacterized protein</fullName>
    </submittedName>
</protein>
<comment type="caution">
    <text evidence="1">The sequence shown here is derived from an EMBL/GenBank/DDBJ whole genome shotgun (WGS) entry which is preliminary data.</text>
</comment>
<accession>A0A369Q4G7</accession>
<keyword evidence="2" id="KW-1185">Reference proteome</keyword>
<evidence type="ECO:0000313" key="1">
    <source>
        <dbReference type="EMBL" id="RDC57956.1"/>
    </source>
</evidence>
<dbReference type="AlphaFoldDB" id="A0A369Q4G7"/>
<dbReference type="OrthoDB" id="771707at2"/>
<dbReference type="EMBL" id="QPKV01000002">
    <property type="protein sequence ID" value="RDC57956.1"/>
    <property type="molecule type" value="Genomic_DNA"/>
</dbReference>
<evidence type="ECO:0000313" key="2">
    <source>
        <dbReference type="Proteomes" id="UP000253961"/>
    </source>
</evidence>
<reference evidence="1 2" key="1">
    <citation type="submission" date="2018-07" db="EMBL/GenBank/DDBJ databases">
        <title>Pedobacter sp. nov., isolated from soil.</title>
        <authorList>
            <person name="Zhou L.Y."/>
            <person name="Du Z.J."/>
        </authorList>
    </citation>
    <scope>NUCLEOTIDE SEQUENCE [LARGE SCALE GENOMIC DNA]</scope>
    <source>
        <strain evidence="1 2">JDX94</strain>
    </source>
</reference>
<sequence length="65" mass="7621">MNQILTDQEYKKVIERIQQLSEIKNAHSIFLPEIDALRQLAINYEFKRYDLTLVKSSQQQLPATG</sequence>
<dbReference type="Proteomes" id="UP000253961">
    <property type="component" value="Unassembled WGS sequence"/>
</dbReference>
<dbReference type="RefSeq" id="WP_115401377.1">
    <property type="nucleotide sequence ID" value="NZ_QPKV01000002.1"/>
</dbReference>
<name>A0A369Q4G7_9SPHI</name>
<organism evidence="1 2">
    <name type="scientific">Pedobacter chinensis</name>
    <dbReference type="NCBI Taxonomy" id="2282421"/>
    <lineage>
        <taxon>Bacteria</taxon>
        <taxon>Pseudomonadati</taxon>
        <taxon>Bacteroidota</taxon>
        <taxon>Sphingobacteriia</taxon>
        <taxon>Sphingobacteriales</taxon>
        <taxon>Sphingobacteriaceae</taxon>
        <taxon>Pedobacter</taxon>
    </lineage>
</organism>